<comment type="caution">
    <text evidence="2">The sequence shown here is derived from an EMBL/GenBank/DDBJ whole genome shotgun (WGS) entry which is preliminary data.</text>
</comment>
<keyword evidence="1" id="KW-0175">Coiled coil</keyword>
<dbReference type="SUPFAM" id="SSF57997">
    <property type="entry name" value="Tropomyosin"/>
    <property type="match status" value="1"/>
</dbReference>
<dbReference type="OrthoDB" id="5093778at2759"/>
<reference evidence="2" key="1">
    <citation type="journal article" date="2021" name="Nat. Commun.">
        <title>Genetic determinants of endophytism in the Arabidopsis root mycobiome.</title>
        <authorList>
            <person name="Mesny F."/>
            <person name="Miyauchi S."/>
            <person name="Thiergart T."/>
            <person name="Pickel B."/>
            <person name="Atanasova L."/>
            <person name="Karlsson M."/>
            <person name="Huettel B."/>
            <person name="Barry K.W."/>
            <person name="Haridas S."/>
            <person name="Chen C."/>
            <person name="Bauer D."/>
            <person name="Andreopoulos W."/>
            <person name="Pangilinan J."/>
            <person name="LaButti K."/>
            <person name="Riley R."/>
            <person name="Lipzen A."/>
            <person name="Clum A."/>
            <person name="Drula E."/>
            <person name="Henrissat B."/>
            <person name="Kohler A."/>
            <person name="Grigoriev I.V."/>
            <person name="Martin F.M."/>
            <person name="Hacquard S."/>
        </authorList>
    </citation>
    <scope>NUCLEOTIDE SEQUENCE</scope>
    <source>
        <strain evidence="2">FSSC 5 MPI-SDFR-AT-0091</strain>
    </source>
</reference>
<dbReference type="AlphaFoldDB" id="A0A9P9KES0"/>
<accession>A0A9P9KES0</accession>
<dbReference type="EMBL" id="JAGTJS010000009">
    <property type="protein sequence ID" value="KAH7258733.1"/>
    <property type="molecule type" value="Genomic_DNA"/>
</dbReference>
<name>A0A9P9KES0_FUSSL</name>
<evidence type="ECO:0000313" key="3">
    <source>
        <dbReference type="Proteomes" id="UP000736672"/>
    </source>
</evidence>
<gene>
    <name evidence="2" type="ORF">B0J15DRAFT_583608</name>
</gene>
<proteinExistence type="predicted"/>
<sequence>MSTSSTNLSIDSPAVTVLLDRITQEIGDPRLSQLIHQKLVQVFEWAEASKNEAINKAERLETERASLSQKKHELEAEQLALQEQQEALHAAAESLKALPSRVKDLSDAFDKLNTDLSEERQAASEAGSSTDRIEAQATKAATALDKLKKQVEALTGMPQGIATLTTTIGAIQTGQTGLVGQVTDVVNKVGDLTTTVVGIPTEAKIKELVEAGPTGLVAEVKSTSDVLKTLATKADLEDWSRARAEAQAKSNQEAISRCVKAALKDFQDSTVAEYTQKLGRYEAADEKKREAFDDLKNKAIALEDRYTARGQRLATLEKENSDLKSALQKRDQELAGSSDRIEELANDLAEAEAWIRRRDTTLDETMERIGRRDNTIAEANERIGLMDATISEVKAQIVRKDKTIQEAHELMESYKEAIKTKDSQIEQMCARLEAAEARATPPMTQRLETHSSSLGMFENLSQVYLKLSNEFRGIPTSNESEGDTDLSEIAVKIAPKLLRPQAKPMIQEFLNSGAQGWHCLQRVVDRGSQAESVPEGTCALHGQKCVLVQVVASEEGRVLNFYDSE</sequence>
<protein>
    <submittedName>
        <fullName evidence="2">Uncharacterized protein</fullName>
    </submittedName>
</protein>
<dbReference type="Proteomes" id="UP000736672">
    <property type="component" value="Unassembled WGS sequence"/>
</dbReference>
<evidence type="ECO:0000313" key="2">
    <source>
        <dbReference type="EMBL" id="KAH7258733.1"/>
    </source>
</evidence>
<dbReference type="Gene3D" id="1.10.287.1490">
    <property type="match status" value="1"/>
</dbReference>
<evidence type="ECO:0000256" key="1">
    <source>
        <dbReference type="SAM" id="Coils"/>
    </source>
</evidence>
<organism evidence="2 3">
    <name type="scientific">Fusarium solani</name>
    <name type="common">Filamentous fungus</name>
    <dbReference type="NCBI Taxonomy" id="169388"/>
    <lineage>
        <taxon>Eukaryota</taxon>
        <taxon>Fungi</taxon>
        <taxon>Dikarya</taxon>
        <taxon>Ascomycota</taxon>
        <taxon>Pezizomycotina</taxon>
        <taxon>Sordariomycetes</taxon>
        <taxon>Hypocreomycetidae</taxon>
        <taxon>Hypocreales</taxon>
        <taxon>Nectriaceae</taxon>
        <taxon>Fusarium</taxon>
        <taxon>Fusarium solani species complex</taxon>
    </lineage>
</organism>
<keyword evidence="3" id="KW-1185">Reference proteome</keyword>
<feature type="coiled-coil region" evidence="1">
    <location>
        <begin position="43"/>
        <end position="150"/>
    </location>
</feature>